<dbReference type="RefSeq" id="WP_286267764.1">
    <property type="nucleotide sequence ID" value="NZ_AP028056.1"/>
</dbReference>
<dbReference type="Pfam" id="PF07687">
    <property type="entry name" value="M20_dimer"/>
    <property type="match status" value="1"/>
</dbReference>
<dbReference type="Gene3D" id="3.30.70.360">
    <property type="match status" value="1"/>
</dbReference>
<name>A0AAN0MF88_9ACTN</name>
<dbReference type="GO" id="GO:0006508">
    <property type="term" value="P:proteolysis"/>
    <property type="evidence" value="ECO:0007669"/>
    <property type="project" value="UniProtKB-KW"/>
</dbReference>
<evidence type="ECO:0000256" key="2">
    <source>
        <dbReference type="ARBA" id="ARBA00022723"/>
    </source>
</evidence>
<dbReference type="InterPro" id="IPR002933">
    <property type="entry name" value="Peptidase_M20"/>
</dbReference>
<dbReference type="GO" id="GO:0046872">
    <property type="term" value="F:metal ion binding"/>
    <property type="evidence" value="ECO:0007669"/>
    <property type="project" value="UniProtKB-KW"/>
</dbReference>
<proteinExistence type="predicted"/>
<dbReference type="InterPro" id="IPR051458">
    <property type="entry name" value="Cyt/Met_Dipeptidase"/>
</dbReference>
<dbReference type="NCBIfam" id="NF005914">
    <property type="entry name" value="PRK07907.1"/>
    <property type="match status" value="1"/>
</dbReference>
<evidence type="ECO:0000256" key="3">
    <source>
        <dbReference type="ARBA" id="ARBA00022801"/>
    </source>
</evidence>
<dbReference type="Gene3D" id="3.40.630.10">
    <property type="entry name" value="Zn peptidases"/>
    <property type="match status" value="1"/>
</dbReference>
<keyword evidence="3" id="KW-0378">Hydrolase</keyword>
<dbReference type="PANTHER" id="PTHR43270:SF12">
    <property type="entry name" value="SUCCINYL-DIAMINOPIMELATE DESUCCINYLASE"/>
    <property type="match status" value="1"/>
</dbReference>
<protein>
    <submittedName>
        <fullName evidence="5">M20/M25/M40 family metallo-hydrolase</fullName>
    </submittedName>
</protein>
<keyword evidence="1" id="KW-0645">Protease</keyword>
<dbReference type="Proteomes" id="UP001431656">
    <property type="component" value="Chromosome"/>
</dbReference>
<organism evidence="5 6">
    <name type="scientific">Brooklawnia propionicigenes</name>
    <dbReference type="NCBI Taxonomy" id="3041175"/>
    <lineage>
        <taxon>Bacteria</taxon>
        <taxon>Bacillati</taxon>
        <taxon>Actinomycetota</taxon>
        <taxon>Actinomycetes</taxon>
        <taxon>Propionibacteriales</taxon>
        <taxon>Propionibacteriaceae</taxon>
        <taxon>Brooklawnia</taxon>
    </lineage>
</organism>
<dbReference type="Pfam" id="PF01546">
    <property type="entry name" value="Peptidase_M20"/>
    <property type="match status" value="1"/>
</dbReference>
<feature type="domain" description="Peptidase M20 dimerisation" evidence="4">
    <location>
        <begin position="195"/>
        <end position="341"/>
    </location>
</feature>
<accession>A0AAN0MF88</accession>
<reference evidence="5" key="1">
    <citation type="journal article" date="2024" name="Int. J. Syst. Evol. Microbiol.">
        <title>Brooklawnia propionicigenes sp. nov., a facultatively anaerobic, propionate-producing bacterium isolated from a methanogenic reactor treating waste from cattle farms.</title>
        <authorList>
            <person name="Akita Y."/>
            <person name="Ueki A."/>
            <person name="Tonouchi A."/>
            <person name="Sugawara Y."/>
            <person name="Honma S."/>
            <person name="Kaku N."/>
            <person name="Ueki K."/>
        </authorList>
    </citation>
    <scope>NUCLEOTIDE SEQUENCE</scope>
    <source>
        <strain evidence="5">SH051</strain>
    </source>
</reference>
<dbReference type="KEGG" id="broo:brsh051_07790"/>
<dbReference type="EMBL" id="AP028056">
    <property type="protein sequence ID" value="BEH01498.1"/>
    <property type="molecule type" value="Genomic_DNA"/>
</dbReference>
<dbReference type="SUPFAM" id="SSF53187">
    <property type="entry name" value="Zn-dependent exopeptidases"/>
    <property type="match status" value="1"/>
</dbReference>
<dbReference type="GO" id="GO:0008233">
    <property type="term" value="F:peptidase activity"/>
    <property type="evidence" value="ECO:0007669"/>
    <property type="project" value="UniProtKB-KW"/>
</dbReference>
<dbReference type="InterPro" id="IPR011650">
    <property type="entry name" value="Peptidase_M20_dimer"/>
</dbReference>
<evidence type="ECO:0000256" key="1">
    <source>
        <dbReference type="ARBA" id="ARBA00022670"/>
    </source>
</evidence>
<gene>
    <name evidence="5" type="ORF">brsh051_07790</name>
</gene>
<keyword evidence="6" id="KW-1185">Reference proteome</keyword>
<evidence type="ECO:0000313" key="5">
    <source>
        <dbReference type="EMBL" id="BEH01498.1"/>
    </source>
</evidence>
<dbReference type="PANTHER" id="PTHR43270">
    <property type="entry name" value="BETA-ALA-HIS DIPEPTIDASE"/>
    <property type="match status" value="1"/>
</dbReference>
<evidence type="ECO:0000259" key="4">
    <source>
        <dbReference type="Pfam" id="PF07687"/>
    </source>
</evidence>
<evidence type="ECO:0000313" key="6">
    <source>
        <dbReference type="Proteomes" id="UP001431656"/>
    </source>
</evidence>
<keyword evidence="2" id="KW-0479">Metal-binding</keyword>
<sequence>MVDVATIRERAQAVLPSVTEDLVGLVAIPSVSSQPEHASDMQAIAERVAHHLQELNCDRVKIVRAGGQPAVIAHFDVDPSKPTVCLYAHMDVQPTGDPTHWSSDPFKAERRGDRLYGRGTADDKAGVAAHLAALRAFDGKPPVNVIVLIEGEEEMGSPTLGRILADNADDLAADLYIVADCGNWGIGQPAFTTSLRGVVDCVVEVRTLSHAIHSGEFGGVVPDALTTLCRLLATLHDENGDVAVEGLVSSEDTTVEQTAESVRADSAVLDSVQLIGSGPIAARTWLKPAISVIGLDTTPIAASSNTLIPVAKARISLRIAPGDTGVNALECLHKHLEAKVEWGAQLVITDGEAAEPCRTPLPDDLEEKANWAWREAFGVDPMQIGTGGTIGMIAEFQTTFPRAGVLATAVSDPDCRMHGIDESLYVPDWEAVCLAEALLLAALAE</sequence>
<dbReference type="AlphaFoldDB" id="A0AAN0MF88"/>